<comment type="caution">
    <text evidence="9">The sequence shown here is derived from an EMBL/GenBank/DDBJ whole genome shotgun (WGS) entry which is preliminary data.</text>
</comment>
<dbReference type="NCBIfam" id="TIGR01488">
    <property type="entry name" value="HAD-SF-IB"/>
    <property type="match status" value="1"/>
</dbReference>
<name>A0A1J5T6W8_9ARCH</name>
<dbReference type="EC" id="3.1.3.3" evidence="3"/>
<dbReference type="InterPro" id="IPR023214">
    <property type="entry name" value="HAD_sf"/>
</dbReference>
<dbReference type="GO" id="GO:0006564">
    <property type="term" value="P:L-serine biosynthetic process"/>
    <property type="evidence" value="ECO:0007669"/>
    <property type="project" value="UniProtKB-KW"/>
</dbReference>
<evidence type="ECO:0000256" key="3">
    <source>
        <dbReference type="ARBA" id="ARBA00012640"/>
    </source>
</evidence>
<dbReference type="GO" id="GO:0036424">
    <property type="term" value="F:L-phosphoserine phosphatase activity"/>
    <property type="evidence" value="ECO:0007669"/>
    <property type="project" value="TreeGrafter"/>
</dbReference>
<proteinExistence type="predicted"/>
<evidence type="ECO:0000313" key="10">
    <source>
        <dbReference type="Proteomes" id="UP000183815"/>
    </source>
</evidence>
<comment type="cofactor">
    <cofactor evidence="1">
        <name>Mg(2+)</name>
        <dbReference type="ChEBI" id="CHEBI:18420"/>
    </cofactor>
</comment>
<keyword evidence="8" id="KW-0718">Serine biosynthesis</keyword>
<dbReference type="GO" id="GO:0000287">
    <property type="term" value="F:magnesium ion binding"/>
    <property type="evidence" value="ECO:0007669"/>
    <property type="project" value="TreeGrafter"/>
</dbReference>
<dbReference type="EMBL" id="MIYU01000012">
    <property type="protein sequence ID" value="OIR16609.1"/>
    <property type="molecule type" value="Genomic_DNA"/>
</dbReference>
<dbReference type="Proteomes" id="UP000183815">
    <property type="component" value="Unassembled WGS sequence"/>
</dbReference>
<dbReference type="AlphaFoldDB" id="A0A1J5T6W8"/>
<evidence type="ECO:0000256" key="5">
    <source>
        <dbReference type="ARBA" id="ARBA00022723"/>
    </source>
</evidence>
<dbReference type="SUPFAM" id="SSF56784">
    <property type="entry name" value="HAD-like"/>
    <property type="match status" value="1"/>
</dbReference>
<dbReference type="InterPro" id="IPR050582">
    <property type="entry name" value="HAD-like_SerB"/>
</dbReference>
<reference evidence="9 10" key="1">
    <citation type="submission" date="2016-08" db="EMBL/GenBank/DDBJ databases">
        <title>New Insights into Marine Group III Euryarchaeota, from dark to light.</title>
        <authorList>
            <person name="Haro-Moreno J.M."/>
            <person name="Rodriguez-Valera F."/>
            <person name="Lopez-Garcia P."/>
            <person name="Moreira D."/>
            <person name="Martin-Cuadrado A.B."/>
        </authorList>
    </citation>
    <scope>NUCLEOTIDE SEQUENCE [LARGE SCALE GENOMIC DNA]</scope>
    <source>
        <strain evidence="9">CG-Bathy1</strain>
    </source>
</reference>
<evidence type="ECO:0000256" key="6">
    <source>
        <dbReference type="ARBA" id="ARBA00022801"/>
    </source>
</evidence>
<protein>
    <recommendedName>
        <fullName evidence="3">phosphoserine phosphatase</fullName>
        <ecNumber evidence="3">3.1.3.3</ecNumber>
    </recommendedName>
</protein>
<comment type="pathway">
    <text evidence="2">Amino-acid biosynthesis; L-serine biosynthesis; L-serine from 3-phospho-D-glycerate: step 3/3.</text>
</comment>
<evidence type="ECO:0000256" key="7">
    <source>
        <dbReference type="ARBA" id="ARBA00022842"/>
    </source>
</evidence>
<dbReference type="SFLD" id="SFLDG01129">
    <property type="entry name" value="C1.5:_HAD__Beta-PGM__Phosphata"/>
    <property type="match status" value="1"/>
</dbReference>
<organism evidence="9 10">
    <name type="scientific">Marine Group III euryarchaeote CG-Bathy1</name>
    <dbReference type="NCBI Taxonomy" id="1889001"/>
    <lineage>
        <taxon>Archaea</taxon>
        <taxon>Methanobacteriati</taxon>
        <taxon>Thermoplasmatota</taxon>
        <taxon>Thermoplasmata</taxon>
        <taxon>Candidatus Thermoprofundales</taxon>
    </lineage>
</organism>
<dbReference type="Pfam" id="PF00702">
    <property type="entry name" value="Hydrolase"/>
    <property type="match status" value="1"/>
</dbReference>
<evidence type="ECO:0000256" key="4">
    <source>
        <dbReference type="ARBA" id="ARBA00022605"/>
    </source>
</evidence>
<gene>
    <name evidence="9" type="ORF">BEU04_01335</name>
</gene>
<keyword evidence="4" id="KW-0028">Amino-acid biosynthesis</keyword>
<evidence type="ECO:0000256" key="2">
    <source>
        <dbReference type="ARBA" id="ARBA00005135"/>
    </source>
</evidence>
<evidence type="ECO:0000256" key="8">
    <source>
        <dbReference type="ARBA" id="ARBA00023299"/>
    </source>
</evidence>
<evidence type="ECO:0000313" key="9">
    <source>
        <dbReference type="EMBL" id="OIR16609.1"/>
    </source>
</evidence>
<dbReference type="InterPro" id="IPR036412">
    <property type="entry name" value="HAD-like_sf"/>
</dbReference>
<evidence type="ECO:0000256" key="1">
    <source>
        <dbReference type="ARBA" id="ARBA00001946"/>
    </source>
</evidence>
<keyword evidence="7" id="KW-0460">Magnesium</keyword>
<dbReference type="GO" id="GO:0005737">
    <property type="term" value="C:cytoplasm"/>
    <property type="evidence" value="ECO:0007669"/>
    <property type="project" value="TreeGrafter"/>
</dbReference>
<dbReference type="Gene3D" id="3.40.50.1000">
    <property type="entry name" value="HAD superfamily/HAD-like"/>
    <property type="match status" value="1"/>
</dbReference>
<keyword evidence="5" id="KW-0479">Metal-binding</keyword>
<accession>A0A1J5T6W8</accession>
<dbReference type="PANTHER" id="PTHR43344:SF2">
    <property type="entry name" value="PHOSPHOSERINE PHOSPHATASE"/>
    <property type="match status" value="1"/>
</dbReference>
<keyword evidence="6" id="KW-0378">Hydrolase</keyword>
<dbReference type="SFLD" id="SFLDS00003">
    <property type="entry name" value="Haloacid_Dehalogenase"/>
    <property type="match status" value="1"/>
</dbReference>
<dbReference type="PANTHER" id="PTHR43344">
    <property type="entry name" value="PHOSPHOSERINE PHOSPHATASE"/>
    <property type="match status" value="1"/>
</dbReference>
<sequence length="217" mass="24693">MNRKAKLIAFDMDGTLIETKSSWATLNKEFGVDSSEMLKKYMNGEITDQEFVDYDIRNWNEKVEKLNIEKINAILDEVEIRNGAKELLSEINKLGIKSVIISGGISHLAKRISKELGITEYYANDILEDQDGKIYGKINLDSRNKGAVLRKIINENDIRESEVIAVGDEEIDIEMFEIAKTSIAVNTNNSKVIEKATYHVKEENLLEILEYMGDINE</sequence>